<dbReference type="RefSeq" id="WP_193907794.1">
    <property type="nucleotide sequence ID" value="NZ_PRDL01000001.1"/>
</dbReference>
<organism evidence="6 7">
    <name type="scientific">Cellvibrio polysaccharolyticus</name>
    <dbReference type="NCBI Taxonomy" id="2082724"/>
    <lineage>
        <taxon>Bacteria</taxon>
        <taxon>Pseudomonadati</taxon>
        <taxon>Pseudomonadota</taxon>
        <taxon>Gammaproteobacteria</taxon>
        <taxon>Cellvibrionales</taxon>
        <taxon>Cellvibrionaceae</taxon>
        <taxon>Cellvibrio</taxon>
    </lineage>
</organism>
<reference evidence="6" key="1">
    <citation type="submission" date="2018-07" db="EMBL/GenBank/DDBJ databases">
        <title>Genome assembly of strain Ka43.</title>
        <authorList>
            <person name="Kukolya J."/>
            <person name="Nagy I."/>
            <person name="Horvath B."/>
            <person name="Toth A."/>
        </authorList>
    </citation>
    <scope>NUCLEOTIDE SEQUENCE</scope>
    <source>
        <strain evidence="6">KB43</strain>
    </source>
</reference>
<sequence length="195" mass="21470">MSVVEHATLDQLFLKARSIHQFLPAEVSNETLRELYTLVRQGPTGFNAQPARFLFVRSPEAKQQLAPALSSSNRDKTIAAPLNVIIAYDENFHDELPEQFPAYDARSFFINNPSWIEPTARTNATLQAGYLFIAARALGLDVGPMSGFDNAKVDEIFFAGTSWKSLLLANIGYGDHSSVKPVGPRLDFGKAVSVL</sequence>
<evidence type="ECO:0000259" key="5">
    <source>
        <dbReference type="Pfam" id="PF00881"/>
    </source>
</evidence>
<keyword evidence="4" id="KW-0560">Oxidoreductase</keyword>
<dbReference type="PANTHER" id="PTHR43543">
    <property type="entry name" value="MALONIC SEMIALDEHYDE REDUCTASE RUTE-RELATED"/>
    <property type="match status" value="1"/>
</dbReference>
<name>A0A928YV23_9GAMM</name>
<evidence type="ECO:0000256" key="1">
    <source>
        <dbReference type="ARBA" id="ARBA00022630"/>
    </source>
</evidence>
<dbReference type="CDD" id="cd02148">
    <property type="entry name" value="RutE-like"/>
    <property type="match status" value="1"/>
</dbReference>
<evidence type="ECO:0000256" key="3">
    <source>
        <dbReference type="ARBA" id="ARBA00022857"/>
    </source>
</evidence>
<dbReference type="NCBIfam" id="NF003768">
    <property type="entry name" value="PRK05365.1"/>
    <property type="match status" value="1"/>
</dbReference>
<dbReference type="InterPro" id="IPR000415">
    <property type="entry name" value="Nitroreductase-like"/>
</dbReference>
<evidence type="ECO:0000256" key="4">
    <source>
        <dbReference type="ARBA" id="ARBA00023002"/>
    </source>
</evidence>
<dbReference type="Gene3D" id="3.40.109.10">
    <property type="entry name" value="NADH Oxidase"/>
    <property type="match status" value="1"/>
</dbReference>
<keyword evidence="2" id="KW-0288">FMN</keyword>
<dbReference type="SUPFAM" id="SSF55469">
    <property type="entry name" value="FMN-dependent nitroreductase-like"/>
    <property type="match status" value="1"/>
</dbReference>
<comment type="caution">
    <text evidence="6">The sequence shown here is derived from an EMBL/GenBank/DDBJ whole genome shotgun (WGS) entry which is preliminary data.</text>
</comment>
<proteinExistence type="predicted"/>
<dbReference type="Pfam" id="PF00881">
    <property type="entry name" value="Nitroreductase"/>
    <property type="match status" value="1"/>
</dbReference>
<evidence type="ECO:0000256" key="2">
    <source>
        <dbReference type="ARBA" id="ARBA00022643"/>
    </source>
</evidence>
<keyword evidence="3" id="KW-0521">NADP</keyword>
<dbReference type="AlphaFoldDB" id="A0A928YV23"/>
<dbReference type="EMBL" id="PRDL01000001">
    <property type="protein sequence ID" value="MBE8716608.1"/>
    <property type="molecule type" value="Genomic_DNA"/>
</dbReference>
<evidence type="ECO:0000313" key="7">
    <source>
        <dbReference type="Proteomes" id="UP000652567"/>
    </source>
</evidence>
<keyword evidence="1" id="KW-0285">Flavoprotein</keyword>
<feature type="domain" description="Nitroreductase" evidence="5">
    <location>
        <begin position="17"/>
        <end position="173"/>
    </location>
</feature>
<keyword evidence="7" id="KW-1185">Reference proteome</keyword>
<dbReference type="InterPro" id="IPR023936">
    <property type="entry name" value="RutE-like"/>
</dbReference>
<dbReference type="GO" id="GO:0016491">
    <property type="term" value="F:oxidoreductase activity"/>
    <property type="evidence" value="ECO:0007669"/>
    <property type="project" value="UniProtKB-KW"/>
</dbReference>
<dbReference type="InterPro" id="IPR050461">
    <property type="entry name" value="Nitroreductase_HadB/RutE"/>
</dbReference>
<evidence type="ECO:0000313" key="6">
    <source>
        <dbReference type="EMBL" id="MBE8716608.1"/>
    </source>
</evidence>
<gene>
    <name evidence="6" type="ORF">C4F51_05330</name>
</gene>
<dbReference type="PANTHER" id="PTHR43543:SF1">
    <property type="entry name" value="MALONIC SEMIALDEHYDE REDUCTASE RUTE-RELATED"/>
    <property type="match status" value="1"/>
</dbReference>
<dbReference type="Proteomes" id="UP000652567">
    <property type="component" value="Unassembled WGS sequence"/>
</dbReference>
<protein>
    <submittedName>
        <fullName evidence="6">Malonic semialdehyde reductase</fullName>
    </submittedName>
</protein>
<dbReference type="InterPro" id="IPR029479">
    <property type="entry name" value="Nitroreductase"/>
</dbReference>
<accession>A0A928YV23</accession>